<dbReference type="PROSITE" id="PS50932">
    <property type="entry name" value="HTH_LACI_2"/>
    <property type="match status" value="1"/>
</dbReference>
<dbReference type="InterPro" id="IPR046335">
    <property type="entry name" value="LacI/GalR-like_sensor"/>
</dbReference>
<name>A0A315ZXX3_9FIRM</name>
<evidence type="ECO:0000313" key="5">
    <source>
        <dbReference type="EMBL" id="SUQ14213.1"/>
    </source>
</evidence>
<dbReference type="InterPro" id="IPR000843">
    <property type="entry name" value="HTH_LacI"/>
</dbReference>
<keyword evidence="6" id="KW-1185">Reference proteome</keyword>
<dbReference type="InterPro" id="IPR010982">
    <property type="entry name" value="Lambda_DNA-bd_dom_sf"/>
</dbReference>
<dbReference type="CDD" id="cd01392">
    <property type="entry name" value="HTH_LacI"/>
    <property type="match status" value="1"/>
</dbReference>
<dbReference type="RefSeq" id="WP_109710893.1">
    <property type="nucleotide sequence ID" value="NZ_QGDS01000005.1"/>
</dbReference>
<dbReference type="Gene3D" id="1.10.260.40">
    <property type="entry name" value="lambda repressor-like DNA-binding domains"/>
    <property type="match status" value="1"/>
</dbReference>
<dbReference type="SMART" id="SM00354">
    <property type="entry name" value="HTH_LACI"/>
    <property type="match status" value="1"/>
</dbReference>
<gene>
    <name evidence="5" type="ORF">SAMN05216529_105188</name>
</gene>
<dbReference type="SUPFAM" id="SSF53822">
    <property type="entry name" value="Periplasmic binding protein-like I"/>
    <property type="match status" value="1"/>
</dbReference>
<reference evidence="6" key="1">
    <citation type="submission" date="2017-07" db="EMBL/GenBank/DDBJ databases">
        <authorList>
            <person name="Varghese N."/>
            <person name="Submissions S."/>
        </authorList>
    </citation>
    <scope>NUCLEOTIDE SEQUENCE [LARGE SCALE GENOMIC DNA]</scope>
    <source>
        <strain evidence="6">NLAE-zl-C134</strain>
    </source>
</reference>
<accession>A0A315ZXX3</accession>
<dbReference type="PANTHER" id="PTHR30146:SF154">
    <property type="entry name" value="TRANSCRIPTION REGULATOR, MEMBER OF GALR FAMILY"/>
    <property type="match status" value="1"/>
</dbReference>
<dbReference type="AlphaFoldDB" id="A0A315ZXX3"/>
<keyword evidence="2" id="KW-0238">DNA-binding</keyword>
<dbReference type="SUPFAM" id="SSF47413">
    <property type="entry name" value="lambda repressor-like DNA-binding domains"/>
    <property type="match status" value="1"/>
</dbReference>
<dbReference type="CDD" id="cd06267">
    <property type="entry name" value="PBP1_LacI_sugar_binding-like"/>
    <property type="match status" value="1"/>
</dbReference>
<feature type="domain" description="HTH lacI-type" evidence="4">
    <location>
        <begin position="10"/>
        <end position="64"/>
    </location>
</feature>
<dbReference type="EMBL" id="UHJJ01000005">
    <property type="protein sequence ID" value="SUQ14213.1"/>
    <property type="molecule type" value="Genomic_DNA"/>
</dbReference>
<keyword evidence="1" id="KW-0805">Transcription regulation</keyword>
<keyword evidence="3" id="KW-0804">Transcription</keyword>
<evidence type="ECO:0000259" key="4">
    <source>
        <dbReference type="PROSITE" id="PS50932"/>
    </source>
</evidence>
<evidence type="ECO:0000313" key="6">
    <source>
        <dbReference type="Proteomes" id="UP000254051"/>
    </source>
</evidence>
<dbReference type="Proteomes" id="UP000254051">
    <property type="component" value="Unassembled WGS sequence"/>
</dbReference>
<proteinExistence type="predicted"/>
<evidence type="ECO:0000256" key="2">
    <source>
        <dbReference type="ARBA" id="ARBA00023125"/>
    </source>
</evidence>
<sequence length="349" mass="39080">MTSDNGQKPVTIKSIAQELGISFSTVSKALNNNPAIKESTRELVLKKAEEMGYIPNPLAKGLKSNSTKTIAIIFNDIENPVLTYIFKNISIEMEKHGYTTMIFDSQFSERQERANIITALSRQPDFIILEPAKTASSNIELLSDVHKKLILQGARYDLINCHHVYIDYAYGGYAAAKEMLENGHKDCLVITVPLSFPISEQFVLGIERAYKEYGLIFNRSMIKTTPATIENGCEVIQNLWDYDLKKFTLPFTGVLTFDDALAHGVYKAAAQFNLSVPKDISVIGFDDNPFSAFSMPPLSTVHLPKERMAQSCITILTSVLVQQQTNMCIYSLEPYLVKRESVQSINLEV</sequence>
<dbReference type="Pfam" id="PF00356">
    <property type="entry name" value="LacI"/>
    <property type="match status" value="1"/>
</dbReference>
<dbReference type="Pfam" id="PF13377">
    <property type="entry name" value="Peripla_BP_3"/>
    <property type="match status" value="1"/>
</dbReference>
<evidence type="ECO:0000256" key="1">
    <source>
        <dbReference type="ARBA" id="ARBA00023015"/>
    </source>
</evidence>
<dbReference type="PANTHER" id="PTHR30146">
    <property type="entry name" value="LACI-RELATED TRANSCRIPTIONAL REPRESSOR"/>
    <property type="match status" value="1"/>
</dbReference>
<evidence type="ECO:0000256" key="3">
    <source>
        <dbReference type="ARBA" id="ARBA00023163"/>
    </source>
</evidence>
<dbReference type="GO" id="GO:0000976">
    <property type="term" value="F:transcription cis-regulatory region binding"/>
    <property type="evidence" value="ECO:0007669"/>
    <property type="project" value="TreeGrafter"/>
</dbReference>
<dbReference type="InterPro" id="IPR028082">
    <property type="entry name" value="Peripla_BP_I"/>
</dbReference>
<organism evidence="5 6">
    <name type="scientific">Faecalicatena contorta</name>
    <dbReference type="NCBI Taxonomy" id="39482"/>
    <lineage>
        <taxon>Bacteria</taxon>
        <taxon>Bacillati</taxon>
        <taxon>Bacillota</taxon>
        <taxon>Clostridia</taxon>
        <taxon>Lachnospirales</taxon>
        <taxon>Lachnospiraceae</taxon>
        <taxon>Faecalicatena</taxon>
    </lineage>
</organism>
<dbReference type="GO" id="GO:0003700">
    <property type="term" value="F:DNA-binding transcription factor activity"/>
    <property type="evidence" value="ECO:0007669"/>
    <property type="project" value="TreeGrafter"/>
</dbReference>
<dbReference type="Gene3D" id="3.40.50.2300">
    <property type="match status" value="2"/>
</dbReference>
<protein>
    <submittedName>
        <fullName evidence="5">Transcriptional regulator, LacI family</fullName>
    </submittedName>
</protein>
<dbReference type="OrthoDB" id="9784962at2"/>